<feature type="compositionally biased region" description="Low complexity" evidence="1">
    <location>
        <begin position="58"/>
        <end position="68"/>
    </location>
</feature>
<dbReference type="EMBL" id="GL379810">
    <property type="protein sequence ID" value="EGT43168.1"/>
    <property type="molecule type" value="Genomic_DNA"/>
</dbReference>
<dbReference type="InParanoid" id="G0MSZ6"/>
<feature type="region of interest" description="Disordered" evidence="1">
    <location>
        <begin position="1"/>
        <end position="148"/>
    </location>
</feature>
<proteinExistence type="predicted"/>
<evidence type="ECO:0000256" key="1">
    <source>
        <dbReference type="SAM" id="MobiDB-lite"/>
    </source>
</evidence>
<feature type="compositionally biased region" description="Polar residues" evidence="1">
    <location>
        <begin position="1"/>
        <end position="18"/>
    </location>
</feature>
<reference evidence="3" key="1">
    <citation type="submission" date="2011-07" db="EMBL/GenBank/DDBJ databases">
        <authorList>
            <consortium name="Caenorhabditis brenneri Sequencing and Analysis Consortium"/>
            <person name="Wilson R.K."/>
        </authorList>
    </citation>
    <scope>NUCLEOTIDE SEQUENCE [LARGE SCALE GENOMIC DNA]</scope>
    <source>
        <strain evidence="3">PB2801</strain>
    </source>
</reference>
<organism evidence="3">
    <name type="scientific">Caenorhabditis brenneri</name>
    <name type="common">Nematode worm</name>
    <dbReference type="NCBI Taxonomy" id="135651"/>
    <lineage>
        <taxon>Eukaryota</taxon>
        <taxon>Metazoa</taxon>
        <taxon>Ecdysozoa</taxon>
        <taxon>Nematoda</taxon>
        <taxon>Chromadorea</taxon>
        <taxon>Rhabditida</taxon>
        <taxon>Rhabditina</taxon>
        <taxon>Rhabditomorpha</taxon>
        <taxon>Rhabditoidea</taxon>
        <taxon>Rhabditidae</taxon>
        <taxon>Peloderinae</taxon>
        <taxon>Caenorhabditis</taxon>
    </lineage>
</organism>
<feature type="region of interest" description="Disordered" evidence="1">
    <location>
        <begin position="243"/>
        <end position="280"/>
    </location>
</feature>
<dbReference type="Proteomes" id="UP000008068">
    <property type="component" value="Unassembled WGS sequence"/>
</dbReference>
<protein>
    <submittedName>
        <fullName evidence="2">Uncharacterized protein</fullName>
    </submittedName>
</protein>
<name>G0MSZ6_CAEBE</name>
<gene>
    <name evidence="2" type="ORF">CAEBREN_12965</name>
</gene>
<sequence>MSSHRSSSSNFAPASAGSNDEDRASASSPTGSPSAKDPNVPRESRSRILSVISEETDSACATSSSNLSSERRRLDSGLPTVITENSGSSASVISCSSVSLGSVRSDDSSNSMMARPTTVPRMDSYDSVPTRSPSPLPTNQEPMDENPPVAVVPQGVGSTNYQRAPVQSTSTHQRPLNFVDVDSQISDYYQMLHTDTSLTNFGDYYEEAPIECTGSDLQADNSQMNSESPVSIEPDVTSIDSRMVEPLQDAPSGRLAELENRRRRRRASSPEPLGDSSEVVPVVSHVVQASRGNERSLWDMRRSRTVFQSYRRNAPSSRSRSRSTSPVGHSNQEDVLSDEDYEMSQGASSSTTRPRYAERFRRASILSRTRNPLPVESSSKRCTPSDEKFENMETNESSTSVPGKSTIKRRRISPEPTRPNPSATPLISVPPPVPPTEKVALNLRESRQSATEPQTDEQSRSSPQRPMYSPAEVQRMVLMMPRGRSLGRVEPVPSLEELERRMANMATPTDAYVMVEDKLDHPVEDETVPSPQHADSSIQNVPQLGNRGVLIRIAEAFADEQDRFVEFYIQNCNREKLENLLGSYYNRHLPLYITRHGSNAHHQNHVNGDLNSSKTFLHFEVDNHHVLSELLATRQQAQAHMEWLVQEVQSGRLELSQ</sequence>
<evidence type="ECO:0000313" key="3">
    <source>
        <dbReference type="Proteomes" id="UP000008068"/>
    </source>
</evidence>
<feature type="region of interest" description="Disordered" evidence="1">
    <location>
        <begin position="309"/>
        <end position="470"/>
    </location>
</feature>
<feature type="compositionally biased region" description="Low complexity" evidence="1">
    <location>
        <begin position="86"/>
        <end position="111"/>
    </location>
</feature>
<dbReference type="HOGENOM" id="CLU_417519_0_0_1"/>
<dbReference type="AlphaFoldDB" id="G0MSZ6"/>
<accession>G0MSZ6</accession>
<feature type="compositionally biased region" description="Polar residues" evidence="1">
    <location>
        <begin position="366"/>
        <end position="382"/>
    </location>
</feature>
<feature type="compositionally biased region" description="Polar residues" evidence="1">
    <location>
        <begin position="392"/>
        <end position="403"/>
    </location>
</feature>
<keyword evidence="3" id="KW-1185">Reference proteome</keyword>
<feature type="compositionally biased region" description="Low complexity" evidence="1">
    <location>
        <begin position="25"/>
        <end position="35"/>
    </location>
</feature>
<feature type="compositionally biased region" description="Polar residues" evidence="1">
    <location>
        <begin position="127"/>
        <end position="141"/>
    </location>
</feature>
<evidence type="ECO:0000313" key="2">
    <source>
        <dbReference type="EMBL" id="EGT43168.1"/>
    </source>
</evidence>
<feature type="compositionally biased region" description="Low complexity" evidence="1">
    <location>
        <begin position="309"/>
        <end position="325"/>
    </location>
</feature>